<keyword evidence="7" id="KW-0479">Metal-binding</keyword>
<evidence type="ECO:0000256" key="13">
    <source>
        <dbReference type="SAM" id="MobiDB-lite"/>
    </source>
</evidence>
<dbReference type="OrthoDB" id="2753961at2759"/>
<dbReference type="Proteomes" id="UP000308730">
    <property type="component" value="Unassembled WGS sequence"/>
</dbReference>
<keyword evidence="11" id="KW-0503">Monooxygenase</keyword>
<dbReference type="InterPro" id="IPR050364">
    <property type="entry name" value="Cytochrome_P450_fung"/>
</dbReference>
<keyword evidence="6" id="KW-0812">Transmembrane</keyword>
<dbReference type="GO" id="GO:0004497">
    <property type="term" value="F:monooxygenase activity"/>
    <property type="evidence" value="ECO:0007669"/>
    <property type="project" value="UniProtKB-KW"/>
</dbReference>
<comment type="cofactor">
    <cofactor evidence="1">
        <name>heme</name>
        <dbReference type="ChEBI" id="CHEBI:30413"/>
    </cofactor>
</comment>
<keyword evidence="12" id="KW-0472">Membrane</keyword>
<evidence type="ECO:0000313" key="15">
    <source>
        <dbReference type="Proteomes" id="UP000308730"/>
    </source>
</evidence>
<evidence type="ECO:0000256" key="7">
    <source>
        <dbReference type="ARBA" id="ARBA00022723"/>
    </source>
</evidence>
<evidence type="ECO:0000256" key="12">
    <source>
        <dbReference type="ARBA" id="ARBA00023136"/>
    </source>
</evidence>
<keyword evidence="5" id="KW-0349">Heme</keyword>
<comment type="subcellular location">
    <subcellularLocation>
        <location evidence="2">Membrane</location>
    </subcellularLocation>
</comment>
<evidence type="ECO:0000256" key="3">
    <source>
        <dbReference type="ARBA" id="ARBA00005179"/>
    </source>
</evidence>
<evidence type="ECO:0000256" key="10">
    <source>
        <dbReference type="ARBA" id="ARBA00023004"/>
    </source>
</evidence>
<organism evidence="14 15">
    <name type="scientific">Antrodiella citrinella</name>
    <dbReference type="NCBI Taxonomy" id="2447956"/>
    <lineage>
        <taxon>Eukaryota</taxon>
        <taxon>Fungi</taxon>
        <taxon>Dikarya</taxon>
        <taxon>Basidiomycota</taxon>
        <taxon>Agaricomycotina</taxon>
        <taxon>Agaricomycetes</taxon>
        <taxon>Polyporales</taxon>
        <taxon>Steccherinaceae</taxon>
        <taxon>Antrodiella</taxon>
    </lineage>
</organism>
<keyword evidence="15" id="KW-1185">Reference proteome</keyword>
<keyword evidence="10" id="KW-0408">Iron</keyword>
<keyword evidence="8" id="KW-1133">Transmembrane helix</keyword>
<dbReference type="PANTHER" id="PTHR46300:SF2">
    <property type="entry name" value="CYTOCHROME P450 MONOOXYGENASE ALNH-RELATED"/>
    <property type="match status" value="1"/>
</dbReference>
<dbReference type="PRINTS" id="PR00463">
    <property type="entry name" value="EP450I"/>
</dbReference>
<dbReference type="Gene3D" id="1.10.630.10">
    <property type="entry name" value="Cytochrome P450"/>
    <property type="match status" value="2"/>
</dbReference>
<comment type="similarity">
    <text evidence="4">Belongs to the cytochrome P450 family.</text>
</comment>
<protein>
    <recommendedName>
        <fullName evidence="16">Cytochrome P450</fullName>
    </recommendedName>
</protein>
<evidence type="ECO:0000256" key="1">
    <source>
        <dbReference type="ARBA" id="ARBA00001971"/>
    </source>
</evidence>
<gene>
    <name evidence="14" type="ORF">EUX98_g9568</name>
</gene>
<dbReference type="EMBL" id="SGPM01000895">
    <property type="protein sequence ID" value="THH14766.1"/>
    <property type="molecule type" value="Genomic_DNA"/>
</dbReference>
<reference evidence="14 15" key="1">
    <citation type="submission" date="2019-02" db="EMBL/GenBank/DDBJ databases">
        <title>Genome sequencing of the rare red list fungi Antrodiella citrinella (Flaviporus citrinellus).</title>
        <authorList>
            <person name="Buettner E."/>
            <person name="Kellner H."/>
        </authorList>
    </citation>
    <scope>NUCLEOTIDE SEQUENCE [LARGE SCALE GENOMIC DNA]</scope>
    <source>
        <strain evidence="14 15">DSM 108506</strain>
    </source>
</reference>
<name>A0A4S4LQY0_9APHY</name>
<dbReference type="PANTHER" id="PTHR46300">
    <property type="entry name" value="P450, PUTATIVE (EUROFUNG)-RELATED-RELATED"/>
    <property type="match status" value="1"/>
</dbReference>
<proteinExistence type="inferred from homology"/>
<dbReference type="GO" id="GO:0016705">
    <property type="term" value="F:oxidoreductase activity, acting on paired donors, with incorporation or reduction of molecular oxygen"/>
    <property type="evidence" value="ECO:0007669"/>
    <property type="project" value="InterPro"/>
</dbReference>
<evidence type="ECO:0000313" key="14">
    <source>
        <dbReference type="EMBL" id="THH14766.1"/>
    </source>
</evidence>
<dbReference type="GO" id="GO:0020037">
    <property type="term" value="F:heme binding"/>
    <property type="evidence" value="ECO:0007669"/>
    <property type="project" value="InterPro"/>
</dbReference>
<evidence type="ECO:0008006" key="16">
    <source>
        <dbReference type="Google" id="ProtNLM"/>
    </source>
</evidence>
<dbReference type="Pfam" id="PF00067">
    <property type="entry name" value="p450"/>
    <property type="match status" value="2"/>
</dbReference>
<evidence type="ECO:0000256" key="6">
    <source>
        <dbReference type="ARBA" id="ARBA00022692"/>
    </source>
</evidence>
<dbReference type="GO" id="GO:0005506">
    <property type="term" value="F:iron ion binding"/>
    <property type="evidence" value="ECO:0007669"/>
    <property type="project" value="InterPro"/>
</dbReference>
<evidence type="ECO:0000256" key="8">
    <source>
        <dbReference type="ARBA" id="ARBA00022989"/>
    </source>
</evidence>
<evidence type="ECO:0000256" key="4">
    <source>
        <dbReference type="ARBA" id="ARBA00010617"/>
    </source>
</evidence>
<evidence type="ECO:0000256" key="5">
    <source>
        <dbReference type="ARBA" id="ARBA00022617"/>
    </source>
</evidence>
<evidence type="ECO:0000256" key="2">
    <source>
        <dbReference type="ARBA" id="ARBA00004370"/>
    </source>
</evidence>
<comment type="caution">
    <text evidence="14">The sequence shown here is derived from an EMBL/GenBank/DDBJ whole genome shotgun (WGS) entry which is preliminary data.</text>
</comment>
<sequence>MYHSTLTNGSHVRNIWAMSRDPKDYPDPDNFQPERFLDSESGSDSGMADQLMCLSTDFQILSASVQESPGLYAFGNPIMLSTETQGILIVSVFLLMFGEAVRTSHGGEEEHEVVRNFTALAYLAASDTSTCTMQAFLLAMALYPDVQKRAQAQLDQVIGPNRLPHFEDVENLPYIRAVAMETTPWMSVVPFGVPHAVSADDTYRGYHIAKGTVVIPNTWYIFKHLFVESVNHQ</sequence>
<accession>A0A4S4LQY0</accession>
<dbReference type="AlphaFoldDB" id="A0A4S4LQY0"/>
<dbReference type="SUPFAM" id="SSF48264">
    <property type="entry name" value="Cytochrome P450"/>
    <property type="match status" value="2"/>
</dbReference>
<dbReference type="InterPro" id="IPR036396">
    <property type="entry name" value="Cyt_P450_sf"/>
</dbReference>
<comment type="pathway">
    <text evidence="3">Secondary metabolite biosynthesis.</text>
</comment>
<keyword evidence="9" id="KW-0560">Oxidoreductase</keyword>
<dbReference type="InterPro" id="IPR001128">
    <property type="entry name" value="Cyt_P450"/>
</dbReference>
<dbReference type="GO" id="GO:0016020">
    <property type="term" value="C:membrane"/>
    <property type="evidence" value="ECO:0007669"/>
    <property type="project" value="UniProtKB-SubCell"/>
</dbReference>
<dbReference type="InterPro" id="IPR002401">
    <property type="entry name" value="Cyt_P450_E_grp-I"/>
</dbReference>
<evidence type="ECO:0000256" key="11">
    <source>
        <dbReference type="ARBA" id="ARBA00023033"/>
    </source>
</evidence>
<evidence type="ECO:0000256" key="9">
    <source>
        <dbReference type="ARBA" id="ARBA00023002"/>
    </source>
</evidence>
<feature type="region of interest" description="Disordered" evidence="13">
    <location>
        <begin position="23"/>
        <end position="43"/>
    </location>
</feature>